<dbReference type="AlphaFoldDB" id="A0AAN6T5C3"/>
<dbReference type="SUPFAM" id="SSF47095">
    <property type="entry name" value="HMG-box"/>
    <property type="match status" value="2"/>
</dbReference>
<evidence type="ECO:0000256" key="1">
    <source>
        <dbReference type="SAM" id="MobiDB-lite"/>
    </source>
</evidence>
<keyword evidence="3" id="KW-1185">Reference proteome</keyword>
<sequence>MADLPGNHSDSGFDIPRALYDKARDHQDQLTEAERQRFLSRGDVVAKALGSPDSLTTEEIHQACGWPSPDVVRANTQHASGGSLSTPAELFAKVKGALENGQFDTAVSGEEACLIAHNFRAGEDWGGEWQTESQGIPGHGHALTLLTRRLGSDITIFKACGYRSFEVRGLPGSGPPPSPAASMAAEDRARRRRAARKLADDMASAEDQVQRGVISEQEFFARVRSIQADMLAIDTSDLAAEYTPLPNDPFQLIPPGTPLPSLHDRIGSGPWPDSHRSVGAFDLFHQDTGFSGSDSANRAVQLWATLPEDQKDPYRARAEAKRREAWAEYETRLTEYETRLARQDANPNAVFPLSAFQLFRSDQVAAGNGGVGFGEVLARWEALTDEQRGLYERRARADRQTRR</sequence>
<evidence type="ECO:0000313" key="3">
    <source>
        <dbReference type="Proteomes" id="UP001305647"/>
    </source>
</evidence>
<feature type="region of interest" description="Disordered" evidence="1">
    <location>
        <begin position="169"/>
        <end position="191"/>
    </location>
</feature>
<dbReference type="EMBL" id="MU863625">
    <property type="protein sequence ID" value="KAK4105358.1"/>
    <property type="molecule type" value="Genomic_DNA"/>
</dbReference>
<dbReference type="CDD" id="cd00084">
    <property type="entry name" value="HMG-box_SF"/>
    <property type="match status" value="1"/>
</dbReference>
<protein>
    <submittedName>
        <fullName evidence="2">Uncharacterized protein</fullName>
    </submittedName>
</protein>
<comment type="caution">
    <text evidence="2">The sequence shown here is derived from an EMBL/GenBank/DDBJ whole genome shotgun (WGS) entry which is preliminary data.</text>
</comment>
<name>A0AAN6T5C3_9PEZI</name>
<dbReference type="Proteomes" id="UP001305647">
    <property type="component" value="Unassembled WGS sequence"/>
</dbReference>
<reference evidence="2" key="1">
    <citation type="journal article" date="2023" name="Mol. Phylogenet. Evol.">
        <title>Genome-scale phylogeny and comparative genomics of the fungal order Sordariales.</title>
        <authorList>
            <person name="Hensen N."/>
            <person name="Bonometti L."/>
            <person name="Westerberg I."/>
            <person name="Brannstrom I.O."/>
            <person name="Guillou S."/>
            <person name="Cros-Aarteil S."/>
            <person name="Calhoun S."/>
            <person name="Haridas S."/>
            <person name="Kuo A."/>
            <person name="Mondo S."/>
            <person name="Pangilinan J."/>
            <person name="Riley R."/>
            <person name="LaButti K."/>
            <person name="Andreopoulos B."/>
            <person name="Lipzen A."/>
            <person name="Chen C."/>
            <person name="Yan M."/>
            <person name="Daum C."/>
            <person name="Ng V."/>
            <person name="Clum A."/>
            <person name="Steindorff A."/>
            <person name="Ohm R.A."/>
            <person name="Martin F."/>
            <person name="Silar P."/>
            <person name="Natvig D.O."/>
            <person name="Lalanne C."/>
            <person name="Gautier V."/>
            <person name="Ament-Velasquez S.L."/>
            <person name="Kruys A."/>
            <person name="Hutchinson M.I."/>
            <person name="Powell A.J."/>
            <person name="Barry K."/>
            <person name="Miller A.N."/>
            <person name="Grigoriev I.V."/>
            <person name="Debuchy R."/>
            <person name="Gladieux P."/>
            <person name="Hiltunen Thoren M."/>
            <person name="Johannesson H."/>
        </authorList>
    </citation>
    <scope>NUCLEOTIDE SEQUENCE</scope>
    <source>
        <strain evidence="2">CBS 757.83</strain>
    </source>
</reference>
<evidence type="ECO:0000313" key="2">
    <source>
        <dbReference type="EMBL" id="KAK4105358.1"/>
    </source>
</evidence>
<reference evidence="2" key="2">
    <citation type="submission" date="2023-05" db="EMBL/GenBank/DDBJ databases">
        <authorList>
            <consortium name="Lawrence Berkeley National Laboratory"/>
            <person name="Steindorff A."/>
            <person name="Hensen N."/>
            <person name="Bonometti L."/>
            <person name="Westerberg I."/>
            <person name="Brannstrom I.O."/>
            <person name="Guillou S."/>
            <person name="Cros-Aarteil S."/>
            <person name="Calhoun S."/>
            <person name="Haridas S."/>
            <person name="Kuo A."/>
            <person name="Mondo S."/>
            <person name="Pangilinan J."/>
            <person name="Riley R."/>
            <person name="Labutti K."/>
            <person name="Andreopoulos B."/>
            <person name="Lipzen A."/>
            <person name="Chen C."/>
            <person name="Yanf M."/>
            <person name="Daum C."/>
            <person name="Ng V."/>
            <person name="Clum A."/>
            <person name="Ohm R."/>
            <person name="Martin F."/>
            <person name="Silar P."/>
            <person name="Natvig D."/>
            <person name="Lalanne C."/>
            <person name="Gautier V."/>
            <person name="Ament-Velasquez S.L."/>
            <person name="Kruys A."/>
            <person name="Hutchinson M.I."/>
            <person name="Powell A.J."/>
            <person name="Barry K."/>
            <person name="Miller A.N."/>
            <person name="Grigoriev I.V."/>
            <person name="Debuchy R."/>
            <person name="Gladieux P."/>
            <person name="Thoren M.H."/>
            <person name="Johannesson H."/>
        </authorList>
    </citation>
    <scope>NUCLEOTIDE SEQUENCE</scope>
    <source>
        <strain evidence="2">CBS 757.83</strain>
    </source>
</reference>
<accession>A0AAN6T5C3</accession>
<dbReference type="InterPro" id="IPR036910">
    <property type="entry name" value="HMG_box_dom_sf"/>
</dbReference>
<organism evidence="2 3">
    <name type="scientific">Parathielavia hyrcaniae</name>
    <dbReference type="NCBI Taxonomy" id="113614"/>
    <lineage>
        <taxon>Eukaryota</taxon>
        <taxon>Fungi</taxon>
        <taxon>Dikarya</taxon>
        <taxon>Ascomycota</taxon>
        <taxon>Pezizomycotina</taxon>
        <taxon>Sordariomycetes</taxon>
        <taxon>Sordariomycetidae</taxon>
        <taxon>Sordariales</taxon>
        <taxon>Chaetomiaceae</taxon>
        <taxon>Parathielavia</taxon>
    </lineage>
</organism>
<proteinExistence type="predicted"/>
<gene>
    <name evidence="2" type="ORF">N658DRAFT_116517</name>
</gene>